<dbReference type="EMBL" id="KN880512">
    <property type="protein sequence ID" value="KIY67975.1"/>
    <property type="molecule type" value="Genomic_DNA"/>
</dbReference>
<comment type="subcellular location">
    <subcellularLocation>
        <location evidence="1">Nucleus</location>
    </subcellularLocation>
</comment>
<dbReference type="OrthoDB" id="329666at2759"/>
<evidence type="ECO:0000256" key="2">
    <source>
        <dbReference type="ARBA" id="ARBA00023242"/>
    </source>
</evidence>
<dbReference type="Pfam" id="PF09739">
    <property type="entry name" value="MCM_bind"/>
    <property type="match status" value="1"/>
</dbReference>
<proteinExistence type="predicted"/>
<dbReference type="Proteomes" id="UP000054007">
    <property type="component" value="Unassembled WGS sequence"/>
</dbReference>
<evidence type="ECO:0000313" key="4">
    <source>
        <dbReference type="Proteomes" id="UP000054007"/>
    </source>
</evidence>
<dbReference type="PANTHER" id="PTHR13489:SF0">
    <property type="entry name" value="MINI-CHROMOSOME MAINTENANCE COMPLEX-BINDING PROTEIN"/>
    <property type="match status" value="1"/>
</dbReference>
<dbReference type="InterPro" id="IPR019140">
    <property type="entry name" value="MCM_complex-bd"/>
</dbReference>
<dbReference type="GO" id="GO:0006261">
    <property type="term" value="P:DNA-templated DNA replication"/>
    <property type="evidence" value="ECO:0007669"/>
    <property type="project" value="TreeGrafter"/>
</dbReference>
<dbReference type="GO" id="GO:0005634">
    <property type="term" value="C:nucleus"/>
    <property type="evidence" value="ECO:0007669"/>
    <property type="project" value="UniProtKB-SubCell"/>
</dbReference>
<dbReference type="STRING" id="1314674.A0A0D7BCJ3"/>
<evidence type="ECO:0008006" key="5">
    <source>
        <dbReference type="Google" id="ProtNLM"/>
    </source>
</evidence>
<keyword evidence="2" id="KW-0539">Nucleus</keyword>
<reference evidence="3 4" key="1">
    <citation type="journal article" date="2015" name="Fungal Genet. Biol.">
        <title>Evolution of novel wood decay mechanisms in Agaricales revealed by the genome sequences of Fistulina hepatica and Cylindrobasidium torrendii.</title>
        <authorList>
            <person name="Floudas D."/>
            <person name="Held B.W."/>
            <person name="Riley R."/>
            <person name="Nagy L.G."/>
            <person name="Koehler G."/>
            <person name="Ransdell A.S."/>
            <person name="Younus H."/>
            <person name="Chow J."/>
            <person name="Chiniquy J."/>
            <person name="Lipzen A."/>
            <person name="Tritt A."/>
            <person name="Sun H."/>
            <person name="Haridas S."/>
            <person name="LaButti K."/>
            <person name="Ohm R.A."/>
            <person name="Kues U."/>
            <person name="Blanchette R.A."/>
            <person name="Grigoriev I.V."/>
            <person name="Minto R.E."/>
            <person name="Hibbett D.S."/>
        </authorList>
    </citation>
    <scope>NUCLEOTIDE SEQUENCE [LARGE SCALE GENOMIC DNA]</scope>
    <source>
        <strain evidence="3 4">FP15055 ss-10</strain>
    </source>
</reference>
<accession>A0A0D7BCJ3</accession>
<dbReference type="GO" id="GO:0003682">
    <property type="term" value="F:chromatin binding"/>
    <property type="evidence" value="ECO:0007669"/>
    <property type="project" value="TreeGrafter"/>
</dbReference>
<evidence type="ECO:0000256" key="1">
    <source>
        <dbReference type="ARBA" id="ARBA00004123"/>
    </source>
</evidence>
<gene>
    <name evidence="3" type="ORF">CYLTODRAFT_375033</name>
</gene>
<keyword evidence="4" id="KW-1185">Reference proteome</keyword>
<dbReference type="AlphaFoldDB" id="A0A0D7BCJ3"/>
<protein>
    <recommendedName>
        <fullName evidence="5">Mini-chromosome maintenance complex-binding protein</fullName>
    </recommendedName>
</protein>
<dbReference type="PANTHER" id="PTHR13489">
    <property type="entry name" value="MINI-CHROMOSOME MAINTENANCE COMPLEX-BINDING PROTEIN"/>
    <property type="match status" value="1"/>
</dbReference>
<evidence type="ECO:0000313" key="3">
    <source>
        <dbReference type="EMBL" id="KIY67975.1"/>
    </source>
</evidence>
<name>A0A0D7BCJ3_9AGAR</name>
<organism evidence="3 4">
    <name type="scientific">Cylindrobasidium torrendii FP15055 ss-10</name>
    <dbReference type="NCBI Taxonomy" id="1314674"/>
    <lineage>
        <taxon>Eukaryota</taxon>
        <taxon>Fungi</taxon>
        <taxon>Dikarya</taxon>
        <taxon>Basidiomycota</taxon>
        <taxon>Agaricomycotina</taxon>
        <taxon>Agaricomycetes</taxon>
        <taxon>Agaricomycetidae</taxon>
        <taxon>Agaricales</taxon>
        <taxon>Marasmiineae</taxon>
        <taxon>Physalacriaceae</taxon>
        <taxon>Cylindrobasidium</taxon>
    </lineage>
</organism>
<sequence length="493" mass="53740">MVSALPTDAISDPILALKDLHKKNKDDAAFPDRVASHFSGIFASPVALEEIPVLNFDKPPEAHRPNALVRFTAMIQDTSISPEVYLSKLADGSLGGWGIGDDNGNQDVNYHDLKECIVVWAVTVPGESPAIPESERSSQAHKYPIPGAKHIGVKVKLYDSAAESFKATDVVTFVGVLSSEPLHIELDESSSTLVPTLHVLFANTAPAPTPGAVDASLRPKIISWLATEALGGDETAAEWVLLSCLARVQSRVPPILPHTLSVTRFPASPSPDAVPALSRALSLLFPYVNTIPLTIKSINETPFTPESKNEILHSGWLQQPKGSICVVSDTGMKEGTLNEAGLLNLHRMQEMMTGQKLEYVFPFSTFSFETDVDFVLLCEGSKSAFFQNTILCPLKTESKSLYGDVTSPPEVDAFRNYVRTAKARNIAISDDAAQHIQEDYVKQRQAKKGMTSDDFIHLMTLARLVTTSYGEQDISADMWEKTKALEAARKGRL</sequence>